<accession>A0A8H6FA96</accession>
<comment type="caution">
    <text evidence="2">The sequence shown here is derived from an EMBL/GenBank/DDBJ whole genome shotgun (WGS) entry which is preliminary data.</text>
</comment>
<organism evidence="2 3">
    <name type="scientific">Letharia lupina</name>
    <dbReference type="NCBI Taxonomy" id="560253"/>
    <lineage>
        <taxon>Eukaryota</taxon>
        <taxon>Fungi</taxon>
        <taxon>Dikarya</taxon>
        <taxon>Ascomycota</taxon>
        <taxon>Pezizomycotina</taxon>
        <taxon>Lecanoromycetes</taxon>
        <taxon>OSLEUM clade</taxon>
        <taxon>Lecanoromycetidae</taxon>
        <taxon>Lecanorales</taxon>
        <taxon>Lecanorineae</taxon>
        <taxon>Parmeliaceae</taxon>
        <taxon>Letharia</taxon>
    </lineage>
</organism>
<dbReference type="EMBL" id="JACCJB010000016">
    <property type="protein sequence ID" value="KAF6220488.1"/>
    <property type="molecule type" value="Genomic_DNA"/>
</dbReference>
<evidence type="ECO:0000313" key="2">
    <source>
        <dbReference type="EMBL" id="KAF6220488.1"/>
    </source>
</evidence>
<evidence type="ECO:0000313" key="3">
    <source>
        <dbReference type="Proteomes" id="UP000593566"/>
    </source>
</evidence>
<dbReference type="Proteomes" id="UP000593566">
    <property type="component" value="Unassembled WGS sequence"/>
</dbReference>
<dbReference type="GeneID" id="59331333"/>
<name>A0A8H6FA96_9LECA</name>
<dbReference type="RefSeq" id="XP_037149923.1">
    <property type="nucleotide sequence ID" value="XM_037293845.1"/>
</dbReference>
<protein>
    <submittedName>
        <fullName evidence="2">Uncharacterized protein</fullName>
    </submittedName>
</protein>
<gene>
    <name evidence="2" type="ORF">HO133_002921</name>
</gene>
<dbReference type="AlphaFoldDB" id="A0A8H6FA96"/>
<keyword evidence="3" id="KW-1185">Reference proteome</keyword>
<reference evidence="2 3" key="1">
    <citation type="journal article" date="2020" name="Genomics">
        <title>Complete, high-quality genomes from long-read metagenomic sequencing of two wolf lichen thalli reveals enigmatic genome architecture.</title>
        <authorList>
            <person name="McKenzie S.K."/>
            <person name="Walston R.F."/>
            <person name="Allen J.L."/>
        </authorList>
    </citation>
    <scope>NUCLEOTIDE SEQUENCE [LARGE SCALE GENOMIC DNA]</scope>
    <source>
        <strain evidence="2">WasteWater1</strain>
    </source>
</reference>
<evidence type="ECO:0000256" key="1">
    <source>
        <dbReference type="SAM" id="MobiDB-lite"/>
    </source>
</evidence>
<sequence>MTRTRAGRDFHGLTEANYREFELAYYKYHPQSRSVSFERYLDNGTHVREIEEAVVNNFHGNRSGQCCGYGARGHGHRSHRFGSADRRGSRVPLSTSRCGPADDFDRVQFRDVPCDGRRGAGGSLDRAGHPLPRGHCRVPSPPPSRCGGESSRPRQHPQSQWNRHPASDGYSGEHWGCYGPQD</sequence>
<feature type="region of interest" description="Disordered" evidence="1">
    <location>
        <begin position="78"/>
        <end position="99"/>
    </location>
</feature>
<feature type="region of interest" description="Disordered" evidence="1">
    <location>
        <begin position="116"/>
        <end position="182"/>
    </location>
</feature>
<proteinExistence type="predicted"/>